<reference evidence="2" key="1">
    <citation type="journal article" date="2012" name="J. Appl. Microbiol.">
        <title>Prevalence of tet gene and complete genome sequencing of tet gene-encoded plasmid (pAHH01) isolated from Aeromonas species in South Korea.</title>
        <authorList>
            <person name="Han J.E."/>
            <person name="Kim J.H."/>
            <person name="Choresca C.H.Jr."/>
            <person name="Shin S.P."/>
            <person name="Jun J.W."/>
            <person name="Chai J.Y."/>
            <person name="Park S.C."/>
        </authorList>
    </citation>
    <scope>NUCLEOTIDE SEQUENCE</scope>
    <source>
        <plasmid evidence="2">pAHH01</plasmid>
    </source>
</reference>
<geneLocation type="plasmid" evidence="2">
    <name>pAHH01</name>
</geneLocation>
<protein>
    <submittedName>
        <fullName evidence="2">Mob</fullName>
    </submittedName>
</protein>
<name>G9GAY6_AERHY</name>
<feature type="region of interest" description="Disordered" evidence="1">
    <location>
        <begin position="335"/>
        <end position="380"/>
    </location>
</feature>
<dbReference type="AlphaFoldDB" id="G9GAY6"/>
<keyword evidence="2" id="KW-0614">Plasmid</keyword>
<organism evidence="2">
    <name type="scientific">Aeromonas hydrophila</name>
    <dbReference type="NCBI Taxonomy" id="644"/>
    <lineage>
        <taxon>Bacteria</taxon>
        <taxon>Pseudomonadati</taxon>
        <taxon>Pseudomonadota</taxon>
        <taxon>Gammaproteobacteria</taxon>
        <taxon>Aeromonadales</taxon>
        <taxon>Aeromonadaceae</taxon>
        <taxon>Aeromonas</taxon>
    </lineage>
</organism>
<sequence length="380" mass="41536">MLIKVPSWGAARYTLPLLSMTSTPLMASSVVIRCWISLPSQLNNPQLPNPSPNDRHAPIRHAFHQMPENRLSNRASLLDCLMADLSGAVAAFILLTVVSSSPFTSFINSLLTESCSSLVHRSASTCSASFCCAILSLKSVFDCPRCSINLPFESDCLRVSLWLDTEMIGTGSRDFASHFHDLSPQISGVGDHPLGDEPQQVLRDLFLDCLAVVGVPVDVKAGLHRPPPERVVWPCPALSVVPFVPQRIEVAPLTWRGYVQGFSRAQVNAGDQDVDMHTAIFLAVQDGGQVYVLPVQSGKSQLLEVVQHGVDFILCRCLFGSPRDNGAGIPLLERQRVRPRHRTTPGLPAAPQRLPEQPPCGLDPPSGRHWQQRQSLCRGP</sequence>
<proteinExistence type="predicted"/>
<accession>G9GAY6</accession>
<evidence type="ECO:0000313" key="2">
    <source>
        <dbReference type="EMBL" id="AEW70670.1"/>
    </source>
</evidence>
<dbReference type="EMBL" id="JN315882">
    <property type="protein sequence ID" value="AEW70670.1"/>
    <property type="molecule type" value="Genomic_DNA"/>
</dbReference>
<evidence type="ECO:0000256" key="1">
    <source>
        <dbReference type="SAM" id="MobiDB-lite"/>
    </source>
</evidence>